<reference evidence="2" key="1">
    <citation type="journal article" date="2013" name="Nature">
        <title>Pan genome of the phytoplankton Emiliania underpins its global distribution.</title>
        <authorList>
            <person name="Read B.A."/>
            <person name="Kegel J."/>
            <person name="Klute M.J."/>
            <person name="Kuo A."/>
            <person name="Lefebvre S.C."/>
            <person name="Maumus F."/>
            <person name="Mayer C."/>
            <person name="Miller J."/>
            <person name="Monier A."/>
            <person name="Salamov A."/>
            <person name="Young J."/>
            <person name="Aguilar M."/>
            <person name="Claverie J.M."/>
            <person name="Frickenhaus S."/>
            <person name="Gonzalez K."/>
            <person name="Herman E.K."/>
            <person name="Lin Y.C."/>
            <person name="Napier J."/>
            <person name="Ogata H."/>
            <person name="Sarno A.F."/>
            <person name="Shmutz J."/>
            <person name="Schroeder D."/>
            <person name="de Vargas C."/>
            <person name="Verret F."/>
            <person name="von Dassow P."/>
            <person name="Valentin K."/>
            <person name="Van de Peer Y."/>
            <person name="Wheeler G."/>
            <person name="Dacks J.B."/>
            <person name="Delwiche C.F."/>
            <person name="Dyhrman S.T."/>
            <person name="Glockner G."/>
            <person name="John U."/>
            <person name="Richards T."/>
            <person name="Worden A.Z."/>
            <person name="Zhang X."/>
            <person name="Grigoriev I.V."/>
            <person name="Allen A.E."/>
            <person name="Bidle K."/>
            <person name="Borodovsky M."/>
            <person name="Bowler C."/>
            <person name="Brownlee C."/>
            <person name="Cock J.M."/>
            <person name="Elias M."/>
            <person name="Gladyshev V.N."/>
            <person name="Groth M."/>
            <person name="Guda C."/>
            <person name="Hadaegh A."/>
            <person name="Iglesias-Rodriguez M.D."/>
            <person name="Jenkins J."/>
            <person name="Jones B.M."/>
            <person name="Lawson T."/>
            <person name="Leese F."/>
            <person name="Lindquist E."/>
            <person name="Lobanov A."/>
            <person name="Lomsadze A."/>
            <person name="Malik S.B."/>
            <person name="Marsh M.E."/>
            <person name="Mackinder L."/>
            <person name="Mock T."/>
            <person name="Mueller-Roeber B."/>
            <person name="Pagarete A."/>
            <person name="Parker M."/>
            <person name="Probert I."/>
            <person name="Quesneville H."/>
            <person name="Raines C."/>
            <person name="Rensing S.A."/>
            <person name="Riano-Pachon D.M."/>
            <person name="Richier S."/>
            <person name="Rokitta S."/>
            <person name="Shiraiwa Y."/>
            <person name="Soanes D.M."/>
            <person name="van der Giezen M."/>
            <person name="Wahlund T.M."/>
            <person name="Williams B."/>
            <person name="Wilson W."/>
            <person name="Wolfe G."/>
            <person name="Wurch L.L."/>
        </authorList>
    </citation>
    <scope>NUCLEOTIDE SEQUENCE</scope>
</reference>
<dbReference type="AlphaFoldDB" id="A0A0D3KRH2"/>
<dbReference type="Proteomes" id="UP000013827">
    <property type="component" value="Unassembled WGS sequence"/>
</dbReference>
<dbReference type="HOGENOM" id="CLU_048052_0_0_1"/>
<organism evidence="1 2">
    <name type="scientific">Emiliania huxleyi (strain CCMP1516)</name>
    <dbReference type="NCBI Taxonomy" id="280463"/>
    <lineage>
        <taxon>Eukaryota</taxon>
        <taxon>Haptista</taxon>
        <taxon>Haptophyta</taxon>
        <taxon>Prymnesiophyceae</taxon>
        <taxon>Isochrysidales</taxon>
        <taxon>Noelaerhabdaceae</taxon>
        <taxon>Emiliania</taxon>
    </lineage>
</organism>
<name>A0A0D3KRH2_EMIH1</name>
<evidence type="ECO:0000313" key="1">
    <source>
        <dbReference type="EnsemblProtists" id="EOD38357"/>
    </source>
</evidence>
<protein>
    <recommendedName>
        <fullName evidence="3">Reverse transcriptase domain-containing protein</fullName>
    </recommendedName>
</protein>
<dbReference type="EnsemblProtists" id="EOD38357">
    <property type="protein sequence ID" value="EOD38357"/>
    <property type="gene ID" value="EMIHUDRAFT_224764"/>
</dbReference>
<dbReference type="OMA" id="SIWERFA"/>
<accession>A0A0D3KRH2</accession>
<evidence type="ECO:0008006" key="3">
    <source>
        <dbReference type="Google" id="ProtNLM"/>
    </source>
</evidence>
<dbReference type="GeneID" id="17283627"/>
<dbReference type="KEGG" id="ehx:EMIHUDRAFT_224764"/>
<proteinExistence type="predicted"/>
<dbReference type="PaxDb" id="2903-EOD38357"/>
<dbReference type="RefSeq" id="XP_005790786.1">
    <property type="nucleotide sequence ID" value="XM_005790729.1"/>
</dbReference>
<evidence type="ECO:0000313" key="2">
    <source>
        <dbReference type="Proteomes" id="UP000013827"/>
    </source>
</evidence>
<reference evidence="1" key="2">
    <citation type="submission" date="2024-10" db="UniProtKB">
        <authorList>
            <consortium name="EnsemblProtists"/>
        </authorList>
    </citation>
    <scope>IDENTIFICATION</scope>
</reference>
<sequence length="458" mass="50410">MSAEAQNDEAASVAIGANGLGSTVEESDPARGASPKRQRIAASHSHLIATLARRCFGIPCGAYFDDYDICGPDWAAASAKVVLRQLHLWLGVPLAEGLKDVPPREINPFLGVVTDLSQFRQGIVFMQSKPERIAKLIDSIERYLEHGIPSAEARHFFGKLEFVRSSATAGRIGRAAIGILRRATGAGGQSGALDESVTAAVVREALIFLYFLLPRIPRRRFHFCGDRHSRPPIALYTDAMYEAKAAQPARIGVALYDPLDTESRWRDLSIEVPARIIAGWAKREQYITQLETLAPLVAILSRPGQFRGRDVICFVDNTGALFGLGKGDCKDADCARLIHIFHTLCLALDISVWFEYVASGANLADLPSRGDRELLIEMGSTPFSHVEWPDLAADLSRSFQSIWERFAPRPSTGDKRRRAAIDRAIGDLRDPVPKAPCCSNSRRRARIREGLRDDIGSR</sequence>
<keyword evidence="2" id="KW-1185">Reference proteome</keyword>